<reference evidence="2 3" key="1">
    <citation type="journal article" date="2014" name="PLoS ONE">
        <title>Physiological and genomic features of a novel sulfur-oxidizing gammaproteobacterium belonging to a previously uncultivated symbiotic lineage isolated from a hydrothermal vent.</title>
        <authorList>
            <person name="Nunoura T."/>
            <person name="Takaki Y."/>
            <person name="Kazama H."/>
            <person name="Kakuta J."/>
            <person name="Shimamura S."/>
            <person name="Makita H."/>
            <person name="Hirai M."/>
            <person name="Miyazaki M."/>
            <person name="Takai K."/>
        </authorList>
    </citation>
    <scope>NUCLEOTIDE SEQUENCE [LARGE SCALE GENOMIC DNA]</scope>
    <source>
        <strain evidence="2 3">Hiromi1</strain>
    </source>
</reference>
<dbReference type="GO" id="GO:0044715">
    <property type="term" value="F:8-oxo-dGDP phosphatase activity"/>
    <property type="evidence" value="ECO:0007669"/>
    <property type="project" value="TreeGrafter"/>
</dbReference>
<protein>
    <recommendedName>
        <fullName evidence="1">Nudix hydrolase domain-containing protein</fullName>
    </recommendedName>
</protein>
<gene>
    <name evidence="2" type="ORF">TBH_C2260</name>
</gene>
<dbReference type="InterPro" id="IPR000086">
    <property type="entry name" value="NUDIX_hydrolase_dom"/>
</dbReference>
<evidence type="ECO:0000313" key="2">
    <source>
        <dbReference type="EMBL" id="BAO45171.1"/>
    </source>
</evidence>
<dbReference type="InterPro" id="IPR031804">
    <property type="entry name" value="DUF4743"/>
</dbReference>
<dbReference type="InterPro" id="IPR015797">
    <property type="entry name" value="NUDIX_hydrolase-like_dom_sf"/>
</dbReference>
<name>A0A7U6JIC8_9GAMM</name>
<dbReference type="Pfam" id="PF00293">
    <property type="entry name" value="NUDIX"/>
    <property type="match status" value="1"/>
</dbReference>
<dbReference type="KEGG" id="tbn:TBH_C2260"/>
<dbReference type="EMBL" id="AP012273">
    <property type="protein sequence ID" value="BAO45171.1"/>
    <property type="molecule type" value="Genomic_DNA"/>
</dbReference>
<evidence type="ECO:0000313" key="3">
    <source>
        <dbReference type="Proteomes" id="UP000031631"/>
    </source>
</evidence>
<dbReference type="PANTHER" id="PTHR13622:SF8">
    <property type="entry name" value="THIAMIN PYROPHOSPHOKINASE 1"/>
    <property type="match status" value="1"/>
</dbReference>
<proteinExistence type="predicted"/>
<dbReference type="CDD" id="cd03676">
    <property type="entry name" value="NUDIX_Tnr3_like"/>
    <property type="match status" value="1"/>
</dbReference>
<dbReference type="RefSeq" id="WP_052470129.1">
    <property type="nucleotide sequence ID" value="NZ_AP012273.1"/>
</dbReference>
<accession>A0A7U6JIC8</accession>
<dbReference type="Pfam" id="PF15916">
    <property type="entry name" value="DUF4743"/>
    <property type="match status" value="1"/>
</dbReference>
<dbReference type="PROSITE" id="PS51462">
    <property type="entry name" value="NUDIX"/>
    <property type="match status" value="1"/>
</dbReference>
<dbReference type="AlphaFoldDB" id="A0A7U6JIC8"/>
<keyword evidence="3" id="KW-1185">Reference proteome</keyword>
<organism evidence="2 3">
    <name type="scientific">Thiolapillus brandeum</name>
    <dbReference type="NCBI Taxonomy" id="1076588"/>
    <lineage>
        <taxon>Bacteria</taxon>
        <taxon>Pseudomonadati</taxon>
        <taxon>Pseudomonadota</taxon>
        <taxon>Gammaproteobacteria</taxon>
        <taxon>Chromatiales</taxon>
        <taxon>Sedimenticolaceae</taxon>
        <taxon>Thiolapillus</taxon>
    </lineage>
</organism>
<dbReference type="Gene3D" id="3.90.79.10">
    <property type="entry name" value="Nucleoside Triphosphate Pyrophosphohydrolase"/>
    <property type="match status" value="1"/>
</dbReference>
<dbReference type="FunFam" id="3.90.79.10:FF:000019">
    <property type="entry name" value="Thiamin pyrophosphokinase, putative"/>
    <property type="match status" value="1"/>
</dbReference>
<dbReference type="PANTHER" id="PTHR13622">
    <property type="entry name" value="THIAMIN PYROPHOSPHOKINASE"/>
    <property type="match status" value="1"/>
</dbReference>
<sequence length="299" mass="33911">MNETGYLRHVLACNPPVKERFVPWYVENQVVGWLRPALVEKLAHRPDVFEIDHAAICLRTDLKSFAARSEALEDVVAWLAEKDWITPPMGEPYPVTPAGREAALCVMDRSAAAYFGVRAFGQHLNGYVRKDDGIHMWLGRRARDRLIFPGCLDNMVAGGLPWGISPEENLVKECAEEAGMTPQQARRAVPVGLVSYNRIAERGYRPDVLYCYDMELSPDFEPQNTDGEVESFSLLPLEEVARLVRDTDEFKLNCNLVIMDFLLRHGYLAPEHEEYLDLATGLRRPMDAGLSVRKQYTET</sequence>
<dbReference type="SUPFAM" id="SSF55811">
    <property type="entry name" value="Nudix"/>
    <property type="match status" value="1"/>
</dbReference>
<evidence type="ECO:0000259" key="1">
    <source>
        <dbReference type="PROSITE" id="PS51462"/>
    </source>
</evidence>
<feature type="domain" description="Nudix hydrolase" evidence="1">
    <location>
        <begin position="107"/>
        <end position="260"/>
    </location>
</feature>
<dbReference type="Proteomes" id="UP000031631">
    <property type="component" value="Chromosome"/>
</dbReference>
<dbReference type="OrthoDB" id="5621792at2"/>